<accession>A0A9Q5D551</accession>
<dbReference type="EMBL" id="JABSXK010000001">
    <property type="protein sequence ID" value="NRV07634.1"/>
    <property type="molecule type" value="Genomic_DNA"/>
</dbReference>
<dbReference type="AlphaFoldDB" id="A0A9Q5D551"/>
<dbReference type="Proteomes" id="UP000821656">
    <property type="component" value="Unassembled WGS sequence"/>
</dbReference>
<organism evidence="1 2">
    <name type="scientific">Clostridium beijerinckii</name>
    <name type="common">Clostridium MP</name>
    <dbReference type="NCBI Taxonomy" id="1520"/>
    <lineage>
        <taxon>Bacteria</taxon>
        <taxon>Bacillati</taxon>
        <taxon>Bacillota</taxon>
        <taxon>Clostridia</taxon>
        <taxon>Eubacteriales</taxon>
        <taxon>Clostridiaceae</taxon>
        <taxon>Clostridium</taxon>
    </lineage>
</organism>
<sequence>MTIDDLEEFIDEKYDIEFANDKIYGEWITIEQGLESSYKALKELELKDSWDEIKKEIKFLEKYKGNNYQMKYALNGIWSQGWVVCKIENDDYKFVDFYRTI</sequence>
<name>A0A9Q5D551_CLOBE</name>
<dbReference type="RefSeq" id="WP_077305481.1">
    <property type="nucleotide sequence ID" value="NZ_CP016090.1"/>
</dbReference>
<protein>
    <submittedName>
        <fullName evidence="1">Uncharacterized protein</fullName>
    </submittedName>
</protein>
<reference evidence="1" key="1">
    <citation type="submission" date="2020-05" db="EMBL/GenBank/DDBJ databases">
        <title>Genomic insights into acetone-butanol-ethanol (ABE) fermentation by sequencing solventogenic clostridia strains.</title>
        <authorList>
            <person name="Brown S."/>
        </authorList>
    </citation>
    <scope>NUCLEOTIDE SEQUENCE</scope>
    <source>
        <strain evidence="1">DJ126</strain>
    </source>
</reference>
<proteinExistence type="predicted"/>
<comment type="caution">
    <text evidence="1">The sequence shown here is derived from an EMBL/GenBank/DDBJ whole genome shotgun (WGS) entry which is preliminary data.</text>
</comment>
<gene>
    <name evidence="1" type="ORF">DFH45_000597</name>
</gene>
<evidence type="ECO:0000313" key="1">
    <source>
        <dbReference type="EMBL" id="NRV07634.1"/>
    </source>
</evidence>
<evidence type="ECO:0000313" key="2">
    <source>
        <dbReference type="Proteomes" id="UP000821656"/>
    </source>
</evidence>